<dbReference type="SMART" id="SM00382">
    <property type="entry name" value="AAA"/>
    <property type="match status" value="1"/>
</dbReference>
<evidence type="ECO:0000313" key="6">
    <source>
        <dbReference type="Proteomes" id="UP000295277"/>
    </source>
</evidence>
<evidence type="ECO:0000259" key="4">
    <source>
        <dbReference type="PROSITE" id="PS50893"/>
    </source>
</evidence>
<keyword evidence="6" id="KW-1185">Reference proteome</keyword>
<dbReference type="Proteomes" id="UP000295277">
    <property type="component" value="Unassembled WGS sequence"/>
</dbReference>
<evidence type="ECO:0000256" key="1">
    <source>
        <dbReference type="ARBA" id="ARBA00022448"/>
    </source>
</evidence>
<dbReference type="InterPro" id="IPR051120">
    <property type="entry name" value="ABC_AA/LPS_Transport"/>
</dbReference>
<dbReference type="GO" id="GO:0005886">
    <property type="term" value="C:plasma membrane"/>
    <property type="evidence" value="ECO:0007669"/>
    <property type="project" value="TreeGrafter"/>
</dbReference>
<dbReference type="PANTHER" id="PTHR45772:SF2">
    <property type="entry name" value="ABC TRANSPORTER ATP-BINDING PROTEIN"/>
    <property type="match status" value="1"/>
</dbReference>
<reference evidence="5 6" key="1">
    <citation type="submission" date="2019-03" db="EMBL/GenBank/DDBJ databases">
        <title>Genomic Encyclopedia of Type Strains, Phase IV (KMG-IV): sequencing the most valuable type-strain genomes for metagenomic binning, comparative biology and taxonomic classification.</title>
        <authorList>
            <person name="Goeker M."/>
        </authorList>
    </citation>
    <scope>NUCLEOTIDE SEQUENCE [LARGE SCALE GENOMIC DNA]</scope>
    <source>
        <strain evidence="5 6">DSM 21153</strain>
    </source>
</reference>
<protein>
    <submittedName>
        <fullName evidence="5">Amino acid/amide ABC transporter ATP-binding protein 1 (HAAT family)</fullName>
    </submittedName>
</protein>
<dbReference type="Pfam" id="PF00005">
    <property type="entry name" value="ABC_tran"/>
    <property type="match status" value="1"/>
</dbReference>
<keyword evidence="1" id="KW-0813">Transport</keyword>
<dbReference type="InterPro" id="IPR003439">
    <property type="entry name" value="ABC_transporter-like_ATP-bd"/>
</dbReference>
<proteinExistence type="predicted"/>
<dbReference type="InterPro" id="IPR027417">
    <property type="entry name" value="P-loop_NTPase"/>
</dbReference>
<dbReference type="SUPFAM" id="SSF52540">
    <property type="entry name" value="P-loop containing nucleoside triphosphate hydrolases"/>
    <property type="match status" value="1"/>
</dbReference>
<dbReference type="GO" id="GO:0005524">
    <property type="term" value="F:ATP binding"/>
    <property type="evidence" value="ECO:0007669"/>
    <property type="project" value="UniProtKB-KW"/>
</dbReference>
<dbReference type="Gene3D" id="3.40.50.300">
    <property type="entry name" value="P-loop containing nucleotide triphosphate hydrolases"/>
    <property type="match status" value="1"/>
</dbReference>
<dbReference type="OrthoDB" id="9806149at2"/>
<dbReference type="RefSeq" id="WP_132694549.1">
    <property type="nucleotide sequence ID" value="NZ_SLVM01000009.1"/>
</dbReference>
<dbReference type="PANTHER" id="PTHR45772">
    <property type="entry name" value="CONSERVED COMPONENT OF ABC TRANSPORTER FOR NATURAL AMINO ACIDS-RELATED"/>
    <property type="match status" value="1"/>
</dbReference>
<dbReference type="EMBL" id="SLVM01000009">
    <property type="protein sequence ID" value="TCM85051.1"/>
    <property type="molecule type" value="Genomic_DNA"/>
</dbReference>
<accession>A0A4R1YVA6</accession>
<feature type="domain" description="ABC transporter" evidence="4">
    <location>
        <begin position="5"/>
        <end position="237"/>
    </location>
</feature>
<dbReference type="PROSITE" id="PS50893">
    <property type="entry name" value="ABC_TRANSPORTER_2"/>
    <property type="match status" value="1"/>
</dbReference>
<dbReference type="InterPro" id="IPR003593">
    <property type="entry name" value="AAA+_ATPase"/>
</dbReference>
<dbReference type="AlphaFoldDB" id="A0A4R1YVA6"/>
<evidence type="ECO:0000313" key="5">
    <source>
        <dbReference type="EMBL" id="TCM85051.1"/>
    </source>
</evidence>
<keyword evidence="3 5" id="KW-0067">ATP-binding</keyword>
<name>A0A4R1YVA6_9RHOB</name>
<evidence type="ECO:0000256" key="2">
    <source>
        <dbReference type="ARBA" id="ARBA00022741"/>
    </source>
</evidence>
<dbReference type="GO" id="GO:0016887">
    <property type="term" value="F:ATP hydrolysis activity"/>
    <property type="evidence" value="ECO:0007669"/>
    <property type="project" value="InterPro"/>
</dbReference>
<comment type="caution">
    <text evidence="5">The sequence shown here is derived from an EMBL/GenBank/DDBJ whole genome shotgun (WGS) entry which is preliminary data.</text>
</comment>
<sequence>MSALLSTRALSKSFAGLRAVHEVDFDLEPGEIRALIGPNGAGKTTLVSMLIGRVAPTSGTIHFEGRDITRLPAHARVRLGMAYTFQITSVFARLDVAENVALAARRRLGGDRAAVARETAAVLERVGLAGHGDALAGDLSYGHQRLLELAMGLAQAPRLLILDEPTQGLAEGEIAAFRQLIRDVAADATVLLIEHNMGVVMALADRITVLDFGEVLAEGSPAGIHASAAVQAAYLGTGADA</sequence>
<keyword evidence="2" id="KW-0547">Nucleotide-binding</keyword>
<dbReference type="CDD" id="cd03219">
    <property type="entry name" value="ABC_Mj1267_LivG_branched"/>
    <property type="match status" value="1"/>
</dbReference>
<gene>
    <name evidence="5" type="ORF">EV216_109136</name>
</gene>
<evidence type="ECO:0000256" key="3">
    <source>
        <dbReference type="ARBA" id="ARBA00022840"/>
    </source>
</evidence>
<organism evidence="5 6">
    <name type="scientific">Rhodovulum steppense</name>
    <dbReference type="NCBI Taxonomy" id="540251"/>
    <lineage>
        <taxon>Bacteria</taxon>
        <taxon>Pseudomonadati</taxon>
        <taxon>Pseudomonadota</taxon>
        <taxon>Alphaproteobacteria</taxon>
        <taxon>Rhodobacterales</taxon>
        <taxon>Paracoccaceae</taxon>
        <taxon>Rhodovulum</taxon>
    </lineage>
</organism>